<reference evidence="2 3" key="1">
    <citation type="submission" date="2014-01" db="EMBL/GenBank/DDBJ databases">
        <authorList>
            <consortium name="DOE Joint Genome Institute"/>
            <person name="Anderson I."/>
            <person name="Huntemann M."/>
            <person name="Han J."/>
            <person name="Chen A."/>
            <person name="Kyrpides N."/>
            <person name="Mavromatis K."/>
            <person name="Markowitz V."/>
            <person name="Palaniappan K."/>
            <person name="Ivanova N."/>
            <person name="Schaumberg A."/>
            <person name="Pati A."/>
            <person name="Liolios K."/>
            <person name="Nordberg H.P."/>
            <person name="Cantor M.N."/>
            <person name="Hua S.X."/>
            <person name="Woyke T."/>
        </authorList>
    </citation>
    <scope>NUCLEOTIDE SEQUENCE [LARGE SCALE GENOMIC DNA]</scope>
    <source>
        <strain evidence="2 3">XH-48</strain>
    </source>
</reference>
<feature type="region of interest" description="Disordered" evidence="1">
    <location>
        <begin position="29"/>
        <end position="176"/>
    </location>
</feature>
<feature type="compositionally biased region" description="Acidic residues" evidence="1">
    <location>
        <begin position="135"/>
        <end position="171"/>
    </location>
</feature>
<dbReference type="EMBL" id="CP007055">
    <property type="protein sequence ID" value="AHG01054.1"/>
    <property type="molecule type" value="Genomic_DNA"/>
</dbReference>
<keyword evidence="3" id="KW-1185">Reference proteome</keyword>
<dbReference type="Proteomes" id="UP000019024">
    <property type="component" value="Chromosome"/>
</dbReference>
<organism evidence="2 3">
    <name type="scientific">Halostagnicola larsenii XH-48</name>
    <dbReference type="NCBI Taxonomy" id="797299"/>
    <lineage>
        <taxon>Archaea</taxon>
        <taxon>Methanobacteriati</taxon>
        <taxon>Methanobacteriota</taxon>
        <taxon>Stenosarchaea group</taxon>
        <taxon>Halobacteria</taxon>
        <taxon>Halobacteriales</taxon>
        <taxon>Natrialbaceae</taxon>
        <taxon>Halostagnicola</taxon>
    </lineage>
</organism>
<dbReference type="KEGG" id="hlr:HALLA_14555"/>
<feature type="compositionally biased region" description="Low complexity" evidence="1">
    <location>
        <begin position="121"/>
        <end position="130"/>
    </location>
</feature>
<dbReference type="PATRIC" id="fig|797299.3.peg.1918"/>
<feature type="compositionally biased region" description="Gly residues" evidence="1">
    <location>
        <begin position="33"/>
        <end position="43"/>
    </location>
</feature>
<evidence type="ECO:0000313" key="2">
    <source>
        <dbReference type="EMBL" id="AHG01054.1"/>
    </source>
</evidence>
<evidence type="ECO:0000313" key="3">
    <source>
        <dbReference type="Proteomes" id="UP000019024"/>
    </source>
</evidence>
<proteinExistence type="predicted"/>
<protein>
    <submittedName>
        <fullName evidence="2">Uncharacterized protein</fullName>
    </submittedName>
</protein>
<gene>
    <name evidence="2" type="ORF">HALLA_14555</name>
</gene>
<accession>W0JR22</accession>
<feature type="compositionally biased region" description="Low complexity" evidence="1">
    <location>
        <begin position="67"/>
        <end position="81"/>
    </location>
</feature>
<feature type="compositionally biased region" description="Basic and acidic residues" evidence="1">
    <location>
        <begin position="44"/>
        <end position="53"/>
    </location>
</feature>
<dbReference type="HOGENOM" id="CLU_1399701_0_0_2"/>
<name>W0JR22_9EURY</name>
<feature type="compositionally biased region" description="Polar residues" evidence="1">
    <location>
        <begin position="98"/>
        <end position="115"/>
    </location>
</feature>
<dbReference type="AlphaFoldDB" id="W0JR22"/>
<evidence type="ECO:0000256" key="1">
    <source>
        <dbReference type="SAM" id="MobiDB-lite"/>
    </source>
</evidence>
<sequence>MVFALVGSLMFMGFAGTAAAQNDTNESANNIGVGVGGDGGDGGDATHEGHNVDVETGPAIVDQEQDASNSNTQAASSSSPADNPDHNKYDDGGDAGPSQFQNVNQQNAQEQTGYADSSAEVGDVSGDANAGDGGDGGDADVEAEQEFEEETTVEDGGADDGGADDGGDDGTTDLTGIQDSLDEIIELLELDIEV</sequence>